<dbReference type="EMBL" id="AP035768">
    <property type="protein sequence ID" value="BFO16139.1"/>
    <property type="molecule type" value="Genomic_DNA"/>
</dbReference>
<reference evidence="2" key="2">
    <citation type="submission" date="2024-07" db="EMBL/GenBank/DDBJ databases">
        <title>Streptomyces haneummycinica sp. nov., a new antibiotic-producing actinobacterium isolated from marine sediment.</title>
        <authorList>
            <person name="Uemura M."/>
            <person name="Hamada M."/>
            <person name="Hirano S."/>
            <person name="Kobayashi K."/>
            <person name="Ohshiro T."/>
            <person name="Kobayashi T."/>
            <person name="Terahara T."/>
        </authorList>
    </citation>
    <scope>NUCLEOTIDE SEQUENCE</scope>
    <source>
        <strain evidence="2">KM77-8</strain>
    </source>
</reference>
<accession>A0AAT9HF83</accession>
<evidence type="ECO:0000313" key="2">
    <source>
        <dbReference type="EMBL" id="BFO16139.1"/>
    </source>
</evidence>
<feature type="domain" description="DUF5753" evidence="1">
    <location>
        <begin position="2"/>
        <end position="78"/>
    </location>
</feature>
<dbReference type="AlphaFoldDB" id="A0AAT9HF83"/>
<gene>
    <name evidence="2" type="ORF">SHKM778_25270</name>
</gene>
<protein>
    <recommendedName>
        <fullName evidence="1">DUF5753 domain-containing protein</fullName>
    </recommendedName>
</protein>
<dbReference type="Pfam" id="PF19054">
    <property type="entry name" value="DUF5753"/>
    <property type="match status" value="1"/>
</dbReference>
<organism evidence="2">
    <name type="scientific">Streptomyces haneummycinicus</name>
    <dbReference type="NCBI Taxonomy" id="3074435"/>
    <lineage>
        <taxon>Bacteria</taxon>
        <taxon>Bacillati</taxon>
        <taxon>Actinomycetota</taxon>
        <taxon>Actinomycetes</taxon>
        <taxon>Kitasatosporales</taxon>
        <taxon>Streptomycetaceae</taxon>
        <taxon>Streptomyces</taxon>
    </lineage>
</organism>
<evidence type="ECO:0000259" key="1">
    <source>
        <dbReference type="Pfam" id="PF19054"/>
    </source>
</evidence>
<dbReference type="InterPro" id="IPR043917">
    <property type="entry name" value="DUF5753"/>
</dbReference>
<reference evidence="2" key="1">
    <citation type="submission" date="2024-06" db="EMBL/GenBank/DDBJ databases">
        <authorList>
            <consortium name="consrtm"/>
            <person name="Uemura M."/>
            <person name="Terahara T."/>
        </authorList>
    </citation>
    <scope>NUCLEOTIDE SEQUENCE</scope>
    <source>
        <strain evidence="2">KM77-8</strain>
    </source>
</reference>
<proteinExistence type="predicted"/>
<name>A0AAT9HF83_9ACTN</name>
<sequence length="83" mass="9130">MRNVEVQVMPTVRGFHPGLNGPMVVLETLEHRQVGYFESQGVGLVISHAAKVSSLGLRYGKLRSQALNTEESARLIERIAGEL</sequence>